<proteinExistence type="predicted"/>
<evidence type="ECO:0000313" key="2">
    <source>
        <dbReference type="Proteomes" id="UP001168821"/>
    </source>
</evidence>
<accession>A0AA38HTC8</accession>
<sequence>MAEVGDIRICMYGVAISDNLAMFLESIQVMDAGTSVSVRMGFLRWIYVRLYVRCSVAGARRNVCGSTGLCEVVNISRTQGGYYASFGSSCVHEANLKINTVLIWRRTNYTRFRERLLVLTGAQ</sequence>
<organism evidence="1 2">
    <name type="scientific">Zophobas morio</name>
    <dbReference type="NCBI Taxonomy" id="2755281"/>
    <lineage>
        <taxon>Eukaryota</taxon>
        <taxon>Metazoa</taxon>
        <taxon>Ecdysozoa</taxon>
        <taxon>Arthropoda</taxon>
        <taxon>Hexapoda</taxon>
        <taxon>Insecta</taxon>
        <taxon>Pterygota</taxon>
        <taxon>Neoptera</taxon>
        <taxon>Endopterygota</taxon>
        <taxon>Coleoptera</taxon>
        <taxon>Polyphaga</taxon>
        <taxon>Cucujiformia</taxon>
        <taxon>Tenebrionidae</taxon>
        <taxon>Zophobas</taxon>
    </lineage>
</organism>
<gene>
    <name evidence="1" type="ORF">Zmor_026016</name>
</gene>
<name>A0AA38HTC8_9CUCU</name>
<protein>
    <submittedName>
        <fullName evidence="1">Uncharacterized protein</fullName>
    </submittedName>
</protein>
<comment type="caution">
    <text evidence="1">The sequence shown here is derived from an EMBL/GenBank/DDBJ whole genome shotgun (WGS) entry which is preliminary data.</text>
</comment>
<evidence type="ECO:0000313" key="1">
    <source>
        <dbReference type="EMBL" id="KAJ3643294.1"/>
    </source>
</evidence>
<dbReference type="Proteomes" id="UP001168821">
    <property type="component" value="Unassembled WGS sequence"/>
</dbReference>
<reference evidence="1" key="1">
    <citation type="journal article" date="2023" name="G3 (Bethesda)">
        <title>Whole genome assemblies of Zophobas morio and Tenebrio molitor.</title>
        <authorList>
            <person name="Kaur S."/>
            <person name="Stinson S.A."/>
            <person name="diCenzo G.C."/>
        </authorList>
    </citation>
    <scope>NUCLEOTIDE SEQUENCE</scope>
    <source>
        <strain evidence="1">QUZm001</strain>
    </source>
</reference>
<keyword evidence="2" id="KW-1185">Reference proteome</keyword>
<dbReference type="AlphaFoldDB" id="A0AA38HTC8"/>
<dbReference type="EMBL" id="JALNTZ010000008">
    <property type="protein sequence ID" value="KAJ3643294.1"/>
    <property type="molecule type" value="Genomic_DNA"/>
</dbReference>